<dbReference type="EMBL" id="ABLC01000238">
    <property type="protein sequence ID" value="EDT00826.1"/>
    <property type="molecule type" value="Genomic_DNA"/>
</dbReference>
<feature type="region of interest" description="Disordered" evidence="1">
    <location>
        <begin position="1"/>
        <end position="47"/>
    </location>
</feature>
<reference evidence="2 3" key="1">
    <citation type="submission" date="2008-03" db="EMBL/GenBank/DDBJ databases">
        <title>Sequencing of the draft genome and assembly of Burkholderia ambifaria IOP40-10.</title>
        <authorList>
            <consortium name="US DOE Joint Genome Institute (JGI-PGF)"/>
            <person name="Copeland A."/>
            <person name="Lucas S."/>
            <person name="Lapidus A."/>
            <person name="Glavina del Rio T."/>
            <person name="Dalin E."/>
            <person name="Tice H."/>
            <person name="Bruce D."/>
            <person name="Goodwin L."/>
            <person name="Pitluck S."/>
            <person name="Larimer F."/>
            <person name="Land M.L."/>
            <person name="Hauser L."/>
            <person name="Tiedje J."/>
            <person name="Richardson P."/>
        </authorList>
    </citation>
    <scope>NUCLEOTIDE SEQUENCE [LARGE SCALE GENOMIC DNA]</scope>
    <source>
        <strain evidence="2 3">IOP40-10</strain>
    </source>
</reference>
<evidence type="ECO:0000313" key="3">
    <source>
        <dbReference type="Proteomes" id="UP000005463"/>
    </source>
</evidence>
<comment type="caution">
    <text evidence="2">The sequence shown here is derived from an EMBL/GenBank/DDBJ whole genome shotgun (WGS) entry which is preliminary data.</text>
</comment>
<feature type="compositionally biased region" description="Polar residues" evidence="1">
    <location>
        <begin position="1"/>
        <end position="14"/>
    </location>
</feature>
<dbReference type="AlphaFoldDB" id="B1FNQ5"/>
<organism evidence="2 3">
    <name type="scientific">Burkholderia ambifaria IOP40-10</name>
    <dbReference type="NCBI Taxonomy" id="396596"/>
    <lineage>
        <taxon>Bacteria</taxon>
        <taxon>Pseudomonadati</taxon>
        <taxon>Pseudomonadota</taxon>
        <taxon>Betaproteobacteria</taxon>
        <taxon>Burkholderiales</taxon>
        <taxon>Burkholderiaceae</taxon>
        <taxon>Burkholderia</taxon>
        <taxon>Burkholderia cepacia complex</taxon>
    </lineage>
</organism>
<proteinExistence type="predicted"/>
<name>B1FNQ5_9BURK</name>
<sequence length="65" mass="6700">MPLPPANSSRSPSSERGVKTPAGGSTSSASPARMRSHSQFDARPSRTRLTVIFGAASMPGALDSE</sequence>
<gene>
    <name evidence="2" type="ORF">BamIOP4010DRAFT_5666</name>
</gene>
<accession>B1FNQ5</accession>
<evidence type="ECO:0000313" key="2">
    <source>
        <dbReference type="EMBL" id="EDT00826.1"/>
    </source>
</evidence>
<protein>
    <submittedName>
        <fullName evidence="2">Uncharacterized protein</fullName>
    </submittedName>
</protein>
<evidence type="ECO:0000256" key="1">
    <source>
        <dbReference type="SAM" id="MobiDB-lite"/>
    </source>
</evidence>
<feature type="compositionally biased region" description="Low complexity" evidence="1">
    <location>
        <begin position="20"/>
        <end position="32"/>
    </location>
</feature>
<dbReference type="Proteomes" id="UP000005463">
    <property type="component" value="Unassembled WGS sequence"/>
</dbReference>